<reference evidence="2 3" key="1">
    <citation type="submission" date="2016-10" db="EMBL/GenBank/DDBJ databases">
        <authorList>
            <person name="de Groot N.N."/>
        </authorList>
    </citation>
    <scope>NUCLEOTIDE SEQUENCE [LARGE SCALE GENOMIC DNA]</scope>
    <source>
        <strain evidence="2 3">DSM 26515</strain>
    </source>
</reference>
<feature type="signal peptide" evidence="1">
    <location>
        <begin position="1"/>
        <end position="23"/>
    </location>
</feature>
<name>A0A1H6VQR0_9GAMM</name>
<keyword evidence="1" id="KW-0732">Signal</keyword>
<evidence type="ECO:0000313" key="3">
    <source>
        <dbReference type="Proteomes" id="UP000199420"/>
    </source>
</evidence>
<sequence length="146" mass="16209">MKRVAMLFASLMMLSAVMGSAFAQEAKPYREGPVRQVSFIKVKPGQFHNYMKYLDGPYKAAMEASIKAGLITGYSVYQAQPRTPQDADLILAVTYPNMAALDRTDEADAIRAKVMGSLQAQDKAAMDRESMRELLGSQLIRELILK</sequence>
<dbReference type="OrthoDB" id="5985781at2"/>
<dbReference type="Proteomes" id="UP000199420">
    <property type="component" value="Unassembled WGS sequence"/>
</dbReference>
<accession>A0A1H6VQR0</accession>
<gene>
    <name evidence="2" type="ORF">SAMN04487997_2405</name>
</gene>
<protein>
    <submittedName>
        <fullName evidence="2">Uncharacterized protein</fullName>
    </submittedName>
</protein>
<keyword evidence="3" id="KW-1185">Reference proteome</keyword>
<dbReference type="EMBL" id="FNYC01000004">
    <property type="protein sequence ID" value="SEJ06998.1"/>
    <property type="molecule type" value="Genomic_DNA"/>
</dbReference>
<evidence type="ECO:0000313" key="2">
    <source>
        <dbReference type="EMBL" id="SEJ06998.1"/>
    </source>
</evidence>
<dbReference type="RefSeq" id="WP_091339382.1">
    <property type="nucleotide sequence ID" value="NZ_FNYC01000004.1"/>
</dbReference>
<proteinExistence type="predicted"/>
<evidence type="ECO:0000256" key="1">
    <source>
        <dbReference type="SAM" id="SignalP"/>
    </source>
</evidence>
<dbReference type="AlphaFoldDB" id="A0A1H6VQR0"/>
<organism evidence="2 3">
    <name type="scientific">Frateuria terrea</name>
    <dbReference type="NCBI Taxonomy" id="529704"/>
    <lineage>
        <taxon>Bacteria</taxon>
        <taxon>Pseudomonadati</taxon>
        <taxon>Pseudomonadota</taxon>
        <taxon>Gammaproteobacteria</taxon>
        <taxon>Lysobacterales</taxon>
        <taxon>Rhodanobacteraceae</taxon>
        <taxon>Frateuria</taxon>
    </lineage>
</organism>
<feature type="chain" id="PRO_5011622455" evidence="1">
    <location>
        <begin position="24"/>
        <end position="146"/>
    </location>
</feature>